<comment type="caution">
    <text evidence="2">The sequence shown here is derived from an EMBL/GenBank/DDBJ whole genome shotgun (WGS) entry which is preliminary data.</text>
</comment>
<evidence type="ECO:0000256" key="1">
    <source>
        <dbReference type="SAM" id="SignalP"/>
    </source>
</evidence>
<evidence type="ECO:0000313" key="2">
    <source>
        <dbReference type="EMBL" id="PRX19031.1"/>
    </source>
</evidence>
<evidence type="ECO:0008006" key="4">
    <source>
        <dbReference type="Google" id="ProtNLM"/>
    </source>
</evidence>
<dbReference type="Proteomes" id="UP000239415">
    <property type="component" value="Unassembled WGS sequence"/>
</dbReference>
<feature type="signal peptide" evidence="1">
    <location>
        <begin position="1"/>
        <end position="29"/>
    </location>
</feature>
<feature type="chain" id="PRO_5015646898" description="Htaa protein" evidence="1">
    <location>
        <begin position="30"/>
        <end position="356"/>
    </location>
</feature>
<sequence>MPVLSRPAILLAAATVAAGLLVAPGAALATPSTPAATLASPAATLASPGTALAAETTTELTAAEMKAAIATVTEATVAAGAKGWAAQGGFSISAGGSSLTGWQRLRMDRVRWVADSTFAITGSPESRSVLKQGAGIYDPVGDGMSRSALKMMGRPAVQYVFEADKSVTLDKAAPGPVELAAPTIAAGTRTVHEDGTTDYRFSDPTVGDVTLHADGSAVLTAAESSLTDDGLTVSMEIDYNYGEQDVPVPVAGETIDAKTLTTGIAYLNMASSVKYAATDGAAATRKAAKGGKIKVATLRKLVGKEAAAANKSAGAAVVKVKNITSGVRVHATNPWTKQSVAYTVKASGKKVVVKKA</sequence>
<keyword evidence="1" id="KW-0732">Signal</keyword>
<dbReference type="RefSeq" id="WP_106323003.1">
    <property type="nucleotide sequence ID" value="NZ_BOMO01000091.1"/>
</dbReference>
<gene>
    <name evidence="2" type="ORF">CLV67_111179</name>
</gene>
<keyword evidence="3" id="KW-1185">Reference proteome</keyword>
<dbReference type="OrthoDB" id="3293714at2"/>
<organism evidence="2 3">
    <name type="scientific">Actinoplanes italicus</name>
    <dbReference type="NCBI Taxonomy" id="113567"/>
    <lineage>
        <taxon>Bacteria</taxon>
        <taxon>Bacillati</taxon>
        <taxon>Actinomycetota</taxon>
        <taxon>Actinomycetes</taxon>
        <taxon>Micromonosporales</taxon>
        <taxon>Micromonosporaceae</taxon>
        <taxon>Actinoplanes</taxon>
    </lineage>
</organism>
<dbReference type="EMBL" id="PVMZ01000011">
    <property type="protein sequence ID" value="PRX19031.1"/>
    <property type="molecule type" value="Genomic_DNA"/>
</dbReference>
<name>A0A2T0K871_9ACTN</name>
<reference evidence="2 3" key="1">
    <citation type="submission" date="2018-03" db="EMBL/GenBank/DDBJ databases">
        <title>Genomic Encyclopedia of Archaeal and Bacterial Type Strains, Phase II (KMG-II): from individual species to whole genera.</title>
        <authorList>
            <person name="Goeker M."/>
        </authorList>
    </citation>
    <scope>NUCLEOTIDE SEQUENCE [LARGE SCALE GENOMIC DNA]</scope>
    <source>
        <strain evidence="2 3">DSM 43146</strain>
    </source>
</reference>
<accession>A0A2T0K871</accession>
<dbReference type="AlphaFoldDB" id="A0A2T0K871"/>
<protein>
    <recommendedName>
        <fullName evidence="4">Htaa protein</fullName>
    </recommendedName>
</protein>
<evidence type="ECO:0000313" key="3">
    <source>
        <dbReference type="Proteomes" id="UP000239415"/>
    </source>
</evidence>
<proteinExistence type="predicted"/>